<keyword evidence="1" id="KW-0479">Metal-binding</keyword>
<dbReference type="InterPro" id="IPR007822">
    <property type="entry name" value="LANC-like"/>
</dbReference>
<evidence type="ECO:0000256" key="1">
    <source>
        <dbReference type="PIRSR" id="PIRSR607822-1"/>
    </source>
</evidence>
<reference evidence="3" key="1">
    <citation type="submission" date="2016-04" db="EMBL/GenBank/DDBJ databases">
        <authorList>
            <person name="Tabuchi Yagui T.R."/>
        </authorList>
    </citation>
    <scope>NUCLEOTIDE SEQUENCE [LARGE SCALE GENOMIC DNA]</scope>
    <source>
        <strain evidence="3">NIES-26</strain>
    </source>
</reference>
<proteinExistence type="predicted"/>
<dbReference type="PIRSF" id="PIRSF037228">
    <property type="entry name" value="Lant_mod_RumM"/>
    <property type="match status" value="1"/>
</dbReference>
<dbReference type="CDD" id="cd04792">
    <property type="entry name" value="LanM-like"/>
    <property type="match status" value="1"/>
</dbReference>
<evidence type="ECO:0000259" key="2">
    <source>
        <dbReference type="Pfam" id="PF13575"/>
    </source>
</evidence>
<dbReference type="GO" id="GO:0031179">
    <property type="term" value="P:peptide modification"/>
    <property type="evidence" value="ECO:0007669"/>
    <property type="project" value="InterPro"/>
</dbReference>
<feature type="binding site" evidence="1">
    <location>
        <position position="972"/>
    </location>
    <ligand>
        <name>Zn(2+)</name>
        <dbReference type="ChEBI" id="CHEBI:29105"/>
    </ligand>
</feature>
<dbReference type="InterPro" id="IPR025410">
    <property type="entry name" value="Lant_dehyd"/>
</dbReference>
<protein>
    <submittedName>
        <fullName evidence="3">Lanthionine synthetase</fullName>
    </submittedName>
</protein>
<dbReference type="GO" id="GO:0005886">
    <property type="term" value="C:plasma membrane"/>
    <property type="evidence" value="ECO:0007669"/>
    <property type="project" value="TreeGrafter"/>
</dbReference>
<accession>A0A367S344</accession>
<dbReference type="Proteomes" id="UP000252107">
    <property type="component" value="Unassembled WGS sequence"/>
</dbReference>
<dbReference type="SUPFAM" id="SSF158745">
    <property type="entry name" value="LanC-like"/>
    <property type="match status" value="1"/>
</dbReference>
<feature type="domain" description="Lantibiotic biosynthesis protein dehydration" evidence="2">
    <location>
        <begin position="238"/>
        <end position="621"/>
    </location>
</feature>
<organism evidence="3 4">
    <name type="scientific">Nostoc minutum NIES-26</name>
    <dbReference type="NCBI Taxonomy" id="1844469"/>
    <lineage>
        <taxon>Bacteria</taxon>
        <taxon>Bacillati</taxon>
        <taxon>Cyanobacteriota</taxon>
        <taxon>Cyanophyceae</taxon>
        <taxon>Nostocales</taxon>
        <taxon>Nostocaceae</taxon>
        <taxon>Nostoc</taxon>
    </lineage>
</organism>
<dbReference type="Pfam" id="PF13575">
    <property type="entry name" value="DUF4135"/>
    <property type="match status" value="1"/>
</dbReference>
<keyword evidence="4" id="KW-1185">Reference proteome</keyword>
<dbReference type="PANTHER" id="PTHR12736">
    <property type="entry name" value="LANC-LIKE PROTEIN"/>
    <property type="match status" value="1"/>
</dbReference>
<dbReference type="InterPro" id="IPR017146">
    <property type="entry name" value="Lanti_2_LanM"/>
</dbReference>
<comment type="caution">
    <text evidence="3">The sequence shown here is derived from an EMBL/GenBank/DDBJ whole genome shotgun (WGS) entry which is preliminary data.</text>
</comment>
<keyword evidence="1" id="KW-0862">Zinc</keyword>
<gene>
    <name evidence="3" type="ORF">A6770_07180</name>
</gene>
<dbReference type="GO" id="GO:0005975">
    <property type="term" value="P:carbohydrate metabolic process"/>
    <property type="evidence" value="ECO:0007669"/>
    <property type="project" value="InterPro"/>
</dbReference>
<dbReference type="GO" id="GO:0046872">
    <property type="term" value="F:metal ion binding"/>
    <property type="evidence" value="ECO:0007669"/>
    <property type="project" value="UniProtKB-KW"/>
</dbReference>
<dbReference type="InterPro" id="IPR012341">
    <property type="entry name" value="6hp_glycosidase-like_sf"/>
</dbReference>
<feature type="binding site" evidence="1">
    <location>
        <position position="1017"/>
    </location>
    <ligand>
        <name>Zn(2+)</name>
        <dbReference type="ChEBI" id="CHEBI:29105"/>
    </ligand>
</feature>
<dbReference type="PANTHER" id="PTHR12736:SF7">
    <property type="entry name" value="LANC-LIKE PROTEIN 3"/>
    <property type="match status" value="1"/>
</dbReference>
<dbReference type="SMART" id="SM01260">
    <property type="entry name" value="LANC_like"/>
    <property type="match status" value="1"/>
</dbReference>
<dbReference type="PRINTS" id="PR01950">
    <property type="entry name" value="LANCSUPER"/>
</dbReference>
<dbReference type="Pfam" id="PF05147">
    <property type="entry name" value="LANC_like"/>
    <property type="match status" value="1"/>
</dbReference>
<evidence type="ECO:0000313" key="3">
    <source>
        <dbReference type="EMBL" id="RCJ42659.1"/>
    </source>
</evidence>
<dbReference type="EMBL" id="LXQD01000001">
    <property type="protein sequence ID" value="RCJ42659.1"/>
    <property type="molecule type" value="Genomic_DNA"/>
</dbReference>
<evidence type="ECO:0000313" key="4">
    <source>
        <dbReference type="Proteomes" id="UP000252107"/>
    </source>
</evidence>
<sequence>MKNPVVAKPDIPLSQANFTTIVANASFLWERFNTKRFVIDIDSLNETEIQRRLDRWYHILGDWNTLHKRLQWESLDLATIRPRLGSIDWNLQAPLPAWAETLQQIMQMAREFVPTLEIDLPINSENPIPFEDILLPAIAVARQQLLTRLGSGQLTEDNLPLSVLAKAAYQELERSLLQRLAGICTKTLNFEFSQVRPFGKNLLNLLGVATEKSNNKTHYNKFVNQILEDGFLTLFNKYPVLGRLVATAVNFWVESATEFIQRLAKDKADIQRIFSSTNDSLGKVAEIQTSLSDPHKRGRTVILLTFESGLKLVYKPKDLGLEVAYNQFLNWCNQHSQLLDFKVIQVLNRDNYGWVEYITHQPCNDEAAVERFYQRAGMLLCVLYALRGTDCHHENLIASGEHLVLVDMETLLHHEANLIENSPDAPFETAAEQQFWESVLRTGLLPRWDFSSDRRIAYDVSGLGSTDSQKVPHKLPKWLRINTDDMQMHHESVTMSVGKNVPRLGEIALSASDYQAQIAAGFEVMYRFLMMHKDILLVLWSPLTAMQNQQVRFVFRNTRIYSAILQKTLSPDYLKHGADFSIELDRLSRAFLVAQDKPNALPILSAELRAMEQLDIPFFTANAASDELSVSDELAIPQYFKQPSYQHALNQLQAMDDIDLARQMAIIQGSFHAKVAQTPSQGSPQWNTESLPLLSSAELIAEASAIATDLETTTIPDPDGSVNWIGLGYVHEAERFRLQVLGNSLYDGRSGVALFLAALSQVTNDSRSRDLALRALQPLRRQIQTLNLESRQLMARLMGIGGGTGLGSIIYGLVKVSQFLKDETLLPDAQALAEWMTPELIAADKKLDIMSGSAGAILGLLSLHRVTGNTKVLEKAIACGEHLLEQRISYEDAPKAWQTIGEKPLTGFSHGAAGIAYALLRLYAVTQNQAYYEAALESIEYERSVFSESHGNWPDFRSLEPNQPPSFPVVWCHGAAGIGLARLGCVELVDIPGIEREIEIALQTTQNYGLEASDHLCCGNLGRAEVLLVGSQRYSRSDWREIALQNATNVVAKAKRTGAYQMFVNLPSSVFHPSLFRGTAGIGYELLRLASDDLPSVLLWE</sequence>
<dbReference type="Gene3D" id="1.50.10.10">
    <property type="match status" value="1"/>
</dbReference>
<name>A0A367S344_9NOSO</name>
<dbReference type="AlphaFoldDB" id="A0A367S344"/>
<dbReference type="NCBIfam" id="TIGR03897">
    <property type="entry name" value="lanti_2_LanM"/>
    <property type="match status" value="1"/>
</dbReference>